<sequence length="304" mass="34598">MVVLCRILVDRPENGAYRSGDTVEGTVKYHLDRPMTFEAINVSLIGEGMASWPVSQNSDYACDKQEYLSLNKDILLNRDSVQDQGCYSSTFAFVIPENIPSTFKHTSCYITYKIFVNFTMIKPFIRSRMFEIEIPVYGTTSPCSPEPLKLELTKEIFSLGLGPNNVNIKVVADRTFVSSGESINLFLIVDNNSSVKVTTIKTELVRYFSLGVENVNIPFDIEHFKETKSRTASVNKCSVKYFSCMVPTTSDLYSVQHTRKVLIEYKVRVTVKFPFPYKNVFLEIPVVIGTGDDVKMYRKMQDCY</sequence>
<dbReference type="InParanoid" id="A0A7E5VXR7"/>
<reference evidence="5" key="1">
    <citation type="submission" date="2025-08" db="UniProtKB">
        <authorList>
            <consortium name="RefSeq"/>
        </authorList>
    </citation>
    <scope>IDENTIFICATION</scope>
</reference>
<keyword evidence="4" id="KW-1185">Reference proteome</keyword>
<accession>A0A7E5VXR7</accession>
<evidence type="ECO:0000256" key="2">
    <source>
        <dbReference type="ARBA" id="ARBA00022606"/>
    </source>
</evidence>
<feature type="domain" description="Arrestin C-terminal-like" evidence="3">
    <location>
        <begin position="162"/>
        <end position="296"/>
    </location>
</feature>
<evidence type="ECO:0000256" key="1">
    <source>
        <dbReference type="ARBA" id="ARBA00005298"/>
    </source>
</evidence>
<dbReference type="PANTHER" id="PTHR11188">
    <property type="entry name" value="ARRESTIN DOMAIN CONTAINING PROTEIN"/>
    <property type="match status" value="1"/>
</dbReference>
<dbReference type="GO" id="GO:0015031">
    <property type="term" value="P:protein transport"/>
    <property type="evidence" value="ECO:0007669"/>
    <property type="project" value="TreeGrafter"/>
</dbReference>
<dbReference type="Proteomes" id="UP000322000">
    <property type="component" value="Chromosome 9"/>
</dbReference>
<dbReference type="Pfam" id="PF02752">
    <property type="entry name" value="Arrestin_C"/>
    <property type="match status" value="1"/>
</dbReference>
<evidence type="ECO:0000313" key="5">
    <source>
        <dbReference type="RefSeq" id="XP_026733130.1"/>
    </source>
</evidence>
<keyword evidence="2" id="KW-0716">Sensory transduction</keyword>
<dbReference type="Pfam" id="PF00339">
    <property type="entry name" value="Arrestin_N"/>
    <property type="match status" value="1"/>
</dbReference>
<name>A0A7E5VXR7_TRINI</name>
<comment type="similarity">
    <text evidence="1">Belongs to the arrestin family.</text>
</comment>
<dbReference type="RefSeq" id="XP_026733130.1">
    <property type="nucleotide sequence ID" value="XM_026877329.1"/>
</dbReference>
<dbReference type="GeneID" id="113497661"/>
<evidence type="ECO:0000313" key="4">
    <source>
        <dbReference type="Proteomes" id="UP000322000"/>
    </source>
</evidence>
<proteinExistence type="inferred from homology"/>
<organism evidence="4 5">
    <name type="scientific">Trichoplusia ni</name>
    <name type="common">Cabbage looper</name>
    <dbReference type="NCBI Taxonomy" id="7111"/>
    <lineage>
        <taxon>Eukaryota</taxon>
        <taxon>Metazoa</taxon>
        <taxon>Ecdysozoa</taxon>
        <taxon>Arthropoda</taxon>
        <taxon>Hexapoda</taxon>
        <taxon>Insecta</taxon>
        <taxon>Pterygota</taxon>
        <taxon>Neoptera</taxon>
        <taxon>Endopterygota</taxon>
        <taxon>Lepidoptera</taxon>
        <taxon>Glossata</taxon>
        <taxon>Ditrysia</taxon>
        <taxon>Noctuoidea</taxon>
        <taxon>Noctuidae</taxon>
        <taxon>Plusiinae</taxon>
        <taxon>Trichoplusia</taxon>
    </lineage>
</organism>
<dbReference type="OrthoDB" id="2333384at2759"/>
<dbReference type="InterPro" id="IPR011022">
    <property type="entry name" value="Arrestin_C-like"/>
</dbReference>
<dbReference type="InterPro" id="IPR011021">
    <property type="entry name" value="Arrestin-like_N"/>
</dbReference>
<dbReference type="SUPFAM" id="SSF81296">
    <property type="entry name" value="E set domains"/>
    <property type="match status" value="2"/>
</dbReference>
<dbReference type="AlphaFoldDB" id="A0A7E5VXR7"/>
<dbReference type="Gene3D" id="2.60.40.640">
    <property type="match status" value="2"/>
</dbReference>
<dbReference type="InterPro" id="IPR014756">
    <property type="entry name" value="Ig_E-set"/>
</dbReference>
<protein>
    <submittedName>
        <fullName evidence="5">Uncharacterized protein LOC113497661</fullName>
    </submittedName>
</protein>
<dbReference type="InterPro" id="IPR050357">
    <property type="entry name" value="Arrestin_domain-protein"/>
</dbReference>
<dbReference type="InterPro" id="IPR014752">
    <property type="entry name" value="Arrestin-like_C"/>
</dbReference>
<dbReference type="KEGG" id="tnl:113497661"/>
<dbReference type="PANTHER" id="PTHR11188:SF17">
    <property type="entry name" value="FI21816P1"/>
    <property type="match status" value="1"/>
</dbReference>
<evidence type="ECO:0000259" key="3">
    <source>
        <dbReference type="SMART" id="SM01017"/>
    </source>
</evidence>
<gene>
    <name evidence="5" type="primary">LOC113497661</name>
</gene>
<dbReference type="SMART" id="SM01017">
    <property type="entry name" value="Arrestin_C"/>
    <property type="match status" value="1"/>
</dbReference>
<dbReference type="GO" id="GO:0005737">
    <property type="term" value="C:cytoplasm"/>
    <property type="evidence" value="ECO:0007669"/>
    <property type="project" value="TreeGrafter"/>
</dbReference>